<name>A0A1V3TM41_9BURK</name>
<dbReference type="Gene3D" id="3.40.50.1460">
    <property type="match status" value="1"/>
</dbReference>
<gene>
    <name evidence="1" type="ORF">B5M06_09260</name>
</gene>
<accession>A0A1V3TM41</accession>
<reference evidence="1 2" key="1">
    <citation type="submission" date="2017-03" db="EMBL/GenBank/DDBJ databases">
        <title>Rapid Whole Genome Sequencing of Comamonas kerstersii Causing Continuous ambulatory Peritoneal Dialysis-Associated Peritonitis.</title>
        <authorList>
            <person name="Zheng B."/>
        </authorList>
    </citation>
    <scope>NUCLEOTIDE SEQUENCE [LARGE SCALE GENOMIC DNA]</scope>
    <source>
        <strain evidence="1 2">8943</strain>
    </source>
</reference>
<dbReference type="OrthoDB" id="9768004at2"/>
<dbReference type="KEGG" id="cke:B5M06_09260"/>
<protein>
    <submittedName>
        <fullName evidence="1">Uncharacterized protein</fullName>
    </submittedName>
</protein>
<dbReference type="AlphaFoldDB" id="A0A1V3TM41"/>
<dbReference type="Proteomes" id="UP000242792">
    <property type="component" value="Chromosome"/>
</dbReference>
<dbReference type="GeneID" id="83039509"/>
<proteinExistence type="predicted"/>
<sequence length="96" mass="10294">MTPPAPSKNWDGKRRQHLQQLGSLGLLATGSLSSLHALTAQAQDSQLPLHVLLIGNANYQRNAVLRNPARDVQLLAQAFGARCAGCNGRLTTCRHG</sequence>
<accession>A0A1V0BEY0</accession>
<dbReference type="EMBL" id="CP020121">
    <property type="protein sequence ID" value="AQZ98411.1"/>
    <property type="molecule type" value="Genomic_DNA"/>
</dbReference>
<organism evidence="1 2">
    <name type="scientific">Comamonas kerstersii</name>
    <dbReference type="NCBI Taxonomy" id="225992"/>
    <lineage>
        <taxon>Bacteria</taxon>
        <taxon>Pseudomonadati</taxon>
        <taxon>Pseudomonadota</taxon>
        <taxon>Betaproteobacteria</taxon>
        <taxon>Burkholderiales</taxon>
        <taxon>Comamonadaceae</taxon>
        <taxon>Comamonas</taxon>
    </lineage>
</organism>
<evidence type="ECO:0000313" key="1">
    <source>
        <dbReference type="EMBL" id="AQZ98411.1"/>
    </source>
</evidence>
<evidence type="ECO:0000313" key="2">
    <source>
        <dbReference type="Proteomes" id="UP000242792"/>
    </source>
</evidence>
<dbReference type="RefSeq" id="WP_054065618.1">
    <property type="nucleotide sequence ID" value="NZ_CP020121.1"/>
</dbReference>